<dbReference type="Proteomes" id="UP000630805">
    <property type="component" value="Unassembled WGS sequence"/>
</dbReference>
<evidence type="ECO:0000313" key="1">
    <source>
        <dbReference type="EMBL" id="NVO57775.1"/>
    </source>
</evidence>
<dbReference type="InterPro" id="IPR010836">
    <property type="entry name" value="SapC"/>
</dbReference>
<evidence type="ECO:0000313" key="2">
    <source>
        <dbReference type="Proteomes" id="UP000630805"/>
    </source>
</evidence>
<protein>
    <submittedName>
        <fullName evidence="1">SapC family protein</fullName>
    </submittedName>
</protein>
<sequence length="280" mass="31191">MAQNGLTPISYPRHGHRFWRRFTSYEFARNVTDCPVVETEILQIAAALPIAFRSVAEGHEPVAILSLIPESSTPFVSGDGAWLAPYVPSALRCPPFHVSRVKACENEPKTQLQLLVDETLGLLTDDPTDEAFFDPTGELTPELQKILAFFQARTVAADETFELCRIIDGMKLFTPLTRHLGMEYPPGLLGINSRALRDLPQAQKAVLTNSEALRLIHAHQVSLSHTAWLMRAQQQARQHSPHPKSGELSDVSGFLDAMASAQQTEEMFAFHEPERFHADV</sequence>
<reference evidence="1 2" key="1">
    <citation type="submission" date="2020-06" db="EMBL/GenBank/DDBJ databases">
        <authorList>
            <person name="Cao W.R."/>
        </authorList>
    </citation>
    <scope>NUCLEOTIDE SEQUENCE [LARGE SCALE GENOMIC DNA]</scope>
    <source>
        <strain evidence="1 2">B1Z28</strain>
    </source>
</reference>
<dbReference type="EMBL" id="JABXWT010000014">
    <property type="protein sequence ID" value="NVO57775.1"/>
    <property type="molecule type" value="Genomic_DNA"/>
</dbReference>
<organism evidence="1 2">
    <name type="scientific">Ruegeria haliotis</name>
    <dbReference type="NCBI Taxonomy" id="2747601"/>
    <lineage>
        <taxon>Bacteria</taxon>
        <taxon>Pseudomonadati</taxon>
        <taxon>Pseudomonadota</taxon>
        <taxon>Alphaproteobacteria</taxon>
        <taxon>Rhodobacterales</taxon>
        <taxon>Roseobacteraceae</taxon>
        <taxon>Ruegeria</taxon>
    </lineage>
</organism>
<dbReference type="Pfam" id="PF07277">
    <property type="entry name" value="SapC"/>
    <property type="match status" value="1"/>
</dbReference>
<dbReference type="RefSeq" id="WP_176866838.1">
    <property type="nucleotide sequence ID" value="NZ_JABXWT010000014.1"/>
</dbReference>
<proteinExistence type="predicted"/>
<name>A0ABX2PUC3_9RHOB</name>
<comment type="caution">
    <text evidence="1">The sequence shown here is derived from an EMBL/GenBank/DDBJ whole genome shotgun (WGS) entry which is preliminary data.</text>
</comment>
<gene>
    <name evidence="1" type="ORF">HW561_18405</name>
</gene>
<accession>A0ABX2PUC3</accession>
<keyword evidence="2" id="KW-1185">Reference proteome</keyword>